<evidence type="ECO:0000256" key="2">
    <source>
        <dbReference type="ARBA" id="ARBA00022574"/>
    </source>
</evidence>
<organism evidence="10 11">
    <name type="scientific">Ceutorhynchus assimilis</name>
    <name type="common">cabbage seed weevil</name>
    <dbReference type="NCBI Taxonomy" id="467358"/>
    <lineage>
        <taxon>Eukaryota</taxon>
        <taxon>Metazoa</taxon>
        <taxon>Ecdysozoa</taxon>
        <taxon>Arthropoda</taxon>
        <taxon>Hexapoda</taxon>
        <taxon>Insecta</taxon>
        <taxon>Pterygota</taxon>
        <taxon>Neoptera</taxon>
        <taxon>Endopterygota</taxon>
        <taxon>Coleoptera</taxon>
        <taxon>Polyphaga</taxon>
        <taxon>Cucujiformia</taxon>
        <taxon>Curculionidae</taxon>
        <taxon>Ceutorhynchinae</taxon>
        <taxon>Ceutorhynchus</taxon>
    </lineage>
</organism>
<keyword evidence="2 5" id="KW-0853">WD repeat</keyword>
<dbReference type="PROSITE" id="PS00678">
    <property type="entry name" value="WD_REPEATS_1"/>
    <property type="match status" value="1"/>
</dbReference>
<dbReference type="GO" id="GO:0006261">
    <property type="term" value="P:DNA-templated DNA replication"/>
    <property type="evidence" value="ECO:0007669"/>
    <property type="project" value="TreeGrafter"/>
</dbReference>
<gene>
    <name evidence="10" type="ORF">CEUTPL_LOCUS12931</name>
</gene>
<dbReference type="Pfam" id="PF12341">
    <property type="entry name" value="Mcl1_mid"/>
    <property type="match status" value="1"/>
</dbReference>
<feature type="repeat" description="WD" evidence="5">
    <location>
        <begin position="141"/>
        <end position="173"/>
    </location>
</feature>
<evidence type="ECO:0000259" key="7">
    <source>
        <dbReference type="Pfam" id="PF12341"/>
    </source>
</evidence>
<evidence type="ECO:0000256" key="5">
    <source>
        <dbReference type="PROSITE-ProRule" id="PRU00221"/>
    </source>
</evidence>
<keyword evidence="11" id="KW-1185">Reference proteome</keyword>
<feature type="domain" description="WDHD1/CFT4 second beta-propeller" evidence="7">
    <location>
        <begin position="382"/>
        <end position="660"/>
    </location>
</feature>
<dbReference type="Proteomes" id="UP001152799">
    <property type="component" value="Chromosome 8"/>
</dbReference>
<evidence type="ECO:0000259" key="9">
    <source>
        <dbReference type="Pfam" id="PF24817"/>
    </source>
</evidence>
<dbReference type="SMART" id="SM00320">
    <property type="entry name" value="WD40"/>
    <property type="match status" value="4"/>
</dbReference>
<evidence type="ECO:0008006" key="12">
    <source>
        <dbReference type="Google" id="ProtNLM"/>
    </source>
</evidence>
<dbReference type="PROSITE" id="PS50294">
    <property type="entry name" value="WD_REPEATS_REGION"/>
    <property type="match status" value="1"/>
</dbReference>
<name>A0A9N9QN21_9CUCU</name>
<evidence type="ECO:0000313" key="11">
    <source>
        <dbReference type="Proteomes" id="UP001152799"/>
    </source>
</evidence>
<sequence>MNIIHEPLRYAHEEGHTDVCYSVDGQNFITCGSDGDIRIWSVDEGEDPHHTCIGEWALSVRQKGDKIYVSTGSNEIQILSLPEGERDGVLTRATDPFNQIALCKNKNFAALAGEGMEVSIMDLETNTLKTSFKELGGPCLSVAICPNAVKVAASTGDGKLHIWDIESSMLLKELTCFSKVNSFANAKNLCRLEFDPKDGSTLAYPEKNTIKLLNTKNWAEETLNCNEITADFSILNYSSCGKYLAAASVEGDFVIWETGNKNVFKVTKHESSKAICGLMWNPTGNGEIVYTDIEGQLSIMSHCARLQRVDVEKKDAIVDEHGFEENEVDFGDMIEDNEIDSVVRDLDRPTSELEFKGSSSKSSSRASSPSRPRTPEIPLQASFMPTSSPDHLDPRYLCWNDIGIVKSYGGNNAGDDVGSKSIEVEFHDTSFHNSMMLQNFQEYTMGSIGKGALVVANSSQIMVIPLAVGNKEWSLKVEEYEDIILVAASENLVCFATTNYLVRVCSIFGTQRAMVSVPGPLVCMSAFKNVLMVAYHAGGIRNGDQCINVKLFKFEGLNVECLELGSALGPESTLYWLGFSDVGTPGMMDSLGMLSLFPPKCNTWIPYCDTTKHRKNPGDAFFVTTVFESYQAIGGIRCKGTIYPSFIPRPTVCELPINAPFAESSTDKTQMEMDMFSWSNLNIMDTDRKYKETALKIFALACKNDLDQRAFEFMQIISNQQILNLGLKYTTKLNKKRLADKLIELASRLQEDGQEEEEPSRTFHSGAAATEISTPEVVIKPKPMKFRLSKSTHKISTPLRKQETETTEETTNQSTNENNLSAINTQESLFSEAQSFTEEPSQPKNPFLKKPEIKPNEDLNATPDTTLSWLSGNPFLKKAKKPSQASPLSLTDKFAGVDYNKPETKQQNVVEAAEKRKLSPAAEKPIEKQRKLDKFMFSKR</sequence>
<keyword evidence="3" id="KW-0677">Repeat</keyword>
<evidence type="ECO:0000256" key="3">
    <source>
        <dbReference type="ARBA" id="ARBA00022737"/>
    </source>
</evidence>
<feature type="compositionally biased region" description="Basic and acidic residues" evidence="6">
    <location>
        <begin position="924"/>
        <end position="940"/>
    </location>
</feature>
<feature type="compositionally biased region" description="Basic and acidic residues" evidence="6">
    <location>
        <begin position="345"/>
        <end position="355"/>
    </location>
</feature>
<feature type="domain" description="WDHD1/CFT4 helical bundle" evidence="8">
    <location>
        <begin position="672"/>
        <end position="750"/>
    </location>
</feature>
<dbReference type="SUPFAM" id="SSF50978">
    <property type="entry name" value="WD40 repeat-like"/>
    <property type="match status" value="1"/>
</dbReference>
<proteinExistence type="predicted"/>
<dbReference type="InterPro" id="IPR048591">
    <property type="entry name" value="WDHD1/CFT4_hel"/>
</dbReference>
<evidence type="ECO:0000256" key="4">
    <source>
        <dbReference type="ARBA" id="ARBA00023242"/>
    </source>
</evidence>
<dbReference type="GO" id="GO:0003682">
    <property type="term" value="F:chromatin binding"/>
    <property type="evidence" value="ECO:0007669"/>
    <property type="project" value="TreeGrafter"/>
</dbReference>
<dbReference type="InterPro" id="IPR022100">
    <property type="entry name" value="WDHD1/CFT4_beta-prop_2nd"/>
</dbReference>
<feature type="domain" description="WDHD1 first WD40" evidence="9">
    <location>
        <begin position="9"/>
        <end position="299"/>
    </location>
</feature>
<dbReference type="AlphaFoldDB" id="A0A9N9QN21"/>
<evidence type="ECO:0000259" key="8">
    <source>
        <dbReference type="Pfam" id="PF20946"/>
    </source>
</evidence>
<feature type="compositionally biased region" description="Low complexity" evidence="6">
    <location>
        <begin position="358"/>
        <end position="371"/>
    </location>
</feature>
<feature type="compositionally biased region" description="Polar residues" evidence="6">
    <location>
        <begin position="832"/>
        <end position="844"/>
    </location>
</feature>
<dbReference type="InterPro" id="IPR019775">
    <property type="entry name" value="WD40_repeat_CS"/>
</dbReference>
<feature type="compositionally biased region" description="Low complexity" evidence="6">
    <location>
        <begin position="809"/>
        <end position="819"/>
    </location>
</feature>
<dbReference type="PANTHER" id="PTHR19932">
    <property type="entry name" value="WD REPEAT AND HMG-BOX DNA BINDING PROTEIN"/>
    <property type="match status" value="1"/>
</dbReference>
<feature type="repeat" description="WD" evidence="5">
    <location>
        <begin position="9"/>
        <end position="50"/>
    </location>
</feature>
<comment type="subcellular location">
    <subcellularLocation>
        <location evidence="1">Nucleus</location>
    </subcellularLocation>
</comment>
<feature type="region of interest" description="Disordered" evidence="6">
    <location>
        <begin position="345"/>
        <end position="385"/>
    </location>
</feature>
<feature type="region of interest" description="Disordered" evidence="6">
    <location>
        <begin position="789"/>
        <end position="820"/>
    </location>
</feature>
<dbReference type="InterPro" id="IPR036322">
    <property type="entry name" value="WD40_repeat_dom_sf"/>
</dbReference>
<dbReference type="PROSITE" id="PS50082">
    <property type="entry name" value="WD_REPEATS_2"/>
    <property type="match status" value="2"/>
</dbReference>
<reference evidence="10" key="1">
    <citation type="submission" date="2022-01" db="EMBL/GenBank/DDBJ databases">
        <authorList>
            <person name="King R."/>
        </authorList>
    </citation>
    <scope>NUCLEOTIDE SEQUENCE</scope>
</reference>
<dbReference type="Pfam" id="PF20946">
    <property type="entry name" value="Ctf4_C"/>
    <property type="match status" value="1"/>
</dbReference>
<dbReference type="GO" id="GO:0043596">
    <property type="term" value="C:nuclear replication fork"/>
    <property type="evidence" value="ECO:0007669"/>
    <property type="project" value="TreeGrafter"/>
</dbReference>
<keyword evidence="4" id="KW-0539">Nucleus</keyword>
<dbReference type="GO" id="GO:0006281">
    <property type="term" value="P:DNA repair"/>
    <property type="evidence" value="ECO:0007669"/>
    <property type="project" value="TreeGrafter"/>
</dbReference>
<dbReference type="Pfam" id="PF24817">
    <property type="entry name" value="WD40_WDHD1_1st"/>
    <property type="match status" value="1"/>
</dbReference>
<dbReference type="EMBL" id="OU892284">
    <property type="protein sequence ID" value="CAG9772524.1"/>
    <property type="molecule type" value="Genomic_DNA"/>
</dbReference>
<dbReference type="InterPro" id="IPR001680">
    <property type="entry name" value="WD40_rpt"/>
</dbReference>
<dbReference type="InterPro" id="IPR015943">
    <property type="entry name" value="WD40/YVTN_repeat-like_dom_sf"/>
</dbReference>
<feature type="region of interest" description="Disordered" evidence="6">
    <location>
        <begin position="899"/>
        <end position="940"/>
    </location>
</feature>
<evidence type="ECO:0000256" key="1">
    <source>
        <dbReference type="ARBA" id="ARBA00004123"/>
    </source>
</evidence>
<protein>
    <recommendedName>
        <fullName evidence="12">WD repeat and HMG-box DNA-binding protein 1</fullName>
    </recommendedName>
</protein>
<dbReference type="PANTHER" id="PTHR19932:SF10">
    <property type="entry name" value="WD REPEAT AND HMG-BOX DNA-BINDING PROTEIN 1"/>
    <property type="match status" value="1"/>
</dbReference>
<dbReference type="Gene3D" id="2.130.10.10">
    <property type="entry name" value="YVTN repeat-like/Quinoprotein amine dehydrogenase"/>
    <property type="match status" value="1"/>
</dbReference>
<evidence type="ECO:0000256" key="6">
    <source>
        <dbReference type="SAM" id="MobiDB-lite"/>
    </source>
</evidence>
<accession>A0A9N9QN21</accession>
<feature type="region of interest" description="Disordered" evidence="6">
    <location>
        <begin position="832"/>
        <end position="866"/>
    </location>
</feature>
<evidence type="ECO:0000313" key="10">
    <source>
        <dbReference type="EMBL" id="CAG9772524.1"/>
    </source>
</evidence>
<feature type="region of interest" description="Disordered" evidence="6">
    <location>
        <begin position="749"/>
        <end position="769"/>
    </location>
</feature>
<dbReference type="InterPro" id="IPR057646">
    <property type="entry name" value="WD40_WDHD1_1st"/>
</dbReference>
<dbReference type="GO" id="GO:0000278">
    <property type="term" value="P:mitotic cell cycle"/>
    <property type="evidence" value="ECO:0007669"/>
    <property type="project" value="TreeGrafter"/>
</dbReference>
<dbReference type="OrthoDB" id="427368at2759"/>